<proteinExistence type="predicted"/>
<dbReference type="Proteomes" id="UP000552241">
    <property type="component" value="Unassembled WGS sequence"/>
</dbReference>
<evidence type="ECO:0000313" key="4">
    <source>
        <dbReference type="Proteomes" id="UP000552241"/>
    </source>
</evidence>
<feature type="transmembrane region" description="Helical" evidence="2">
    <location>
        <begin position="197"/>
        <end position="214"/>
    </location>
</feature>
<evidence type="ECO:0000256" key="1">
    <source>
        <dbReference type="SAM" id="MobiDB-lite"/>
    </source>
</evidence>
<dbReference type="EMBL" id="JACDZE010000003">
    <property type="protein sequence ID" value="MBA5630074.1"/>
    <property type="molecule type" value="Genomic_DNA"/>
</dbReference>
<feature type="region of interest" description="Disordered" evidence="1">
    <location>
        <begin position="35"/>
        <end position="85"/>
    </location>
</feature>
<accession>A0A838ZSW4</accession>
<gene>
    <name evidence="3" type="ORF">HU137_09850</name>
</gene>
<comment type="caution">
    <text evidence="3">The sequence shown here is derived from an EMBL/GenBank/DDBJ whole genome shotgun (WGS) entry which is preliminary data.</text>
</comment>
<keyword evidence="2" id="KW-1133">Transmembrane helix</keyword>
<keyword evidence="4" id="KW-1185">Reference proteome</keyword>
<keyword evidence="2" id="KW-0812">Transmembrane</keyword>
<name>A0A838ZSW4_9FLAO</name>
<dbReference type="RefSeq" id="WP_182043680.1">
    <property type="nucleotide sequence ID" value="NZ_JACDZE010000003.1"/>
</dbReference>
<feature type="compositionally biased region" description="Basic and acidic residues" evidence="1">
    <location>
        <begin position="47"/>
        <end position="81"/>
    </location>
</feature>
<dbReference type="AlphaFoldDB" id="A0A838ZSW4"/>
<reference evidence="3 4" key="1">
    <citation type="submission" date="2020-07" db="EMBL/GenBank/DDBJ databases">
        <title>Moheibacter lacus sp. nov., a member of the family Flavobacteriaceae isolated from freshwater lake sediment.</title>
        <authorList>
            <person name="Liu Y."/>
        </authorList>
    </citation>
    <scope>NUCLEOTIDE SEQUENCE [LARGE SCALE GENOMIC DNA]</scope>
    <source>
        <strain evidence="3 4">BDHS18</strain>
    </source>
</reference>
<keyword evidence="2" id="KW-0472">Membrane</keyword>
<protein>
    <submittedName>
        <fullName evidence="3">Uncharacterized protein</fullName>
    </submittedName>
</protein>
<evidence type="ECO:0000256" key="2">
    <source>
        <dbReference type="SAM" id="Phobius"/>
    </source>
</evidence>
<dbReference type="PROSITE" id="PS51257">
    <property type="entry name" value="PROKAR_LIPOPROTEIN"/>
    <property type="match status" value="1"/>
</dbReference>
<evidence type="ECO:0000313" key="3">
    <source>
        <dbReference type="EMBL" id="MBA5630074.1"/>
    </source>
</evidence>
<organism evidence="3 4">
    <name type="scientific">Moheibacter lacus</name>
    <dbReference type="NCBI Taxonomy" id="2745851"/>
    <lineage>
        <taxon>Bacteria</taxon>
        <taxon>Pseudomonadati</taxon>
        <taxon>Bacteroidota</taxon>
        <taxon>Flavobacteriia</taxon>
        <taxon>Flavobacteriales</taxon>
        <taxon>Weeksellaceae</taxon>
        <taxon>Moheibacter</taxon>
    </lineage>
</organism>
<sequence length="215" mass="25125">MKKFTFLITTLLFVFSSCYIYKPYQFKDEETVVRQDNRSSLSLRTEMAGKKEKEDAENRRRSEEIQKEERLKTEQKAKLELESTDLTEDELQRKAEFENNERLALNKGKDLGEVSSKMESEMAMSAEDSLKIKIKPNLYYRIAADGEKYKIQADQWEGDTLVSHIIRKPEKVLRFHKNQIDPENLEERRFSKPFSDLITVGSYVTGGVIILLLVL</sequence>